<dbReference type="GO" id="GO:0033204">
    <property type="term" value="F:ribonuclease P RNA binding"/>
    <property type="evidence" value="ECO:0007669"/>
    <property type="project" value="TreeGrafter"/>
</dbReference>
<keyword evidence="4" id="KW-1185">Reference proteome</keyword>
<evidence type="ECO:0000313" key="3">
    <source>
        <dbReference type="EMBL" id="KAK8741572.1"/>
    </source>
</evidence>
<gene>
    <name evidence="3" type="ORF">OTU49_002276</name>
</gene>
<dbReference type="GO" id="GO:0030681">
    <property type="term" value="C:multimeric ribonuclease P complex"/>
    <property type="evidence" value="ECO:0007669"/>
    <property type="project" value="TreeGrafter"/>
</dbReference>
<dbReference type="Proteomes" id="UP001445076">
    <property type="component" value="Unassembled WGS sequence"/>
</dbReference>
<comment type="caution">
    <text evidence="3">The sequence shown here is derived from an EMBL/GenBank/DDBJ whole genome shotgun (WGS) entry which is preliminary data.</text>
</comment>
<dbReference type="PANTHER" id="PTHR15441">
    <property type="entry name" value="RIBONUCLEASE P PROTEIN SUBUNIT P14"/>
    <property type="match status" value="1"/>
</dbReference>
<dbReference type="GO" id="GO:0001682">
    <property type="term" value="P:tRNA 5'-leader removal"/>
    <property type="evidence" value="ECO:0007669"/>
    <property type="project" value="InterPro"/>
</dbReference>
<protein>
    <submittedName>
        <fullName evidence="3">Uncharacterized protein</fullName>
    </submittedName>
</protein>
<reference evidence="3 4" key="1">
    <citation type="journal article" date="2024" name="BMC Genomics">
        <title>Genome assembly of redclaw crayfish (Cherax quadricarinatus) provides insights into its immune adaptation and hypoxia tolerance.</title>
        <authorList>
            <person name="Liu Z."/>
            <person name="Zheng J."/>
            <person name="Li H."/>
            <person name="Fang K."/>
            <person name="Wang S."/>
            <person name="He J."/>
            <person name="Zhou D."/>
            <person name="Weng S."/>
            <person name="Chi M."/>
            <person name="Gu Z."/>
            <person name="He J."/>
            <person name="Li F."/>
            <person name="Wang M."/>
        </authorList>
    </citation>
    <scope>NUCLEOTIDE SEQUENCE [LARGE SCALE GENOMIC DNA]</scope>
    <source>
        <strain evidence="3">ZL_2023a</strain>
    </source>
</reference>
<name>A0AAW0XB54_CHEQU</name>
<evidence type="ECO:0000313" key="4">
    <source>
        <dbReference type="Proteomes" id="UP001445076"/>
    </source>
</evidence>
<comment type="similarity">
    <text evidence="1">Belongs to the eukaryotic/archaeal RNase P protein component 2 family.</text>
</comment>
<dbReference type="PANTHER" id="PTHR15441:SF1">
    <property type="entry name" value="RIBONUCLEASE P PROTEIN SUBUNIT P14"/>
    <property type="match status" value="1"/>
</dbReference>
<organism evidence="3 4">
    <name type="scientific">Cherax quadricarinatus</name>
    <name type="common">Australian red claw crayfish</name>
    <dbReference type="NCBI Taxonomy" id="27406"/>
    <lineage>
        <taxon>Eukaryota</taxon>
        <taxon>Metazoa</taxon>
        <taxon>Ecdysozoa</taxon>
        <taxon>Arthropoda</taxon>
        <taxon>Crustacea</taxon>
        <taxon>Multicrustacea</taxon>
        <taxon>Malacostraca</taxon>
        <taxon>Eumalacostraca</taxon>
        <taxon>Eucarida</taxon>
        <taxon>Decapoda</taxon>
        <taxon>Pleocyemata</taxon>
        <taxon>Astacidea</taxon>
        <taxon>Parastacoidea</taxon>
        <taxon>Parastacidae</taxon>
        <taxon>Cherax</taxon>
    </lineage>
</organism>
<sequence length="117" mass="12948">MKTLEPRHWYLDVHMDYSHQDLPCKMTVDLVQVVLRAAVDTMFGEVSSSLPLDILKFDSKCGKVIIRVPSSNYAKIRAALTVCPSMRVAGKDIPVVYSVQQASSCLLSLAGPQRVIV</sequence>
<dbReference type="InterPro" id="IPR038085">
    <property type="entry name" value="Rnp2-like_sf"/>
</dbReference>
<dbReference type="InterPro" id="IPR002759">
    <property type="entry name" value="Pop5/Rpp14/Rnp2-like"/>
</dbReference>
<dbReference type="EMBL" id="JARKIK010000030">
    <property type="protein sequence ID" value="KAK8741572.1"/>
    <property type="molecule type" value="Genomic_DNA"/>
</dbReference>
<accession>A0AAW0XB54</accession>
<keyword evidence="2" id="KW-0819">tRNA processing</keyword>
<evidence type="ECO:0000256" key="1">
    <source>
        <dbReference type="ARBA" id="ARBA00010800"/>
    </source>
</evidence>
<evidence type="ECO:0000256" key="2">
    <source>
        <dbReference type="ARBA" id="ARBA00022694"/>
    </source>
</evidence>
<dbReference type="SUPFAM" id="SSF160350">
    <property type="entry name" value="Rnp2-like"/>
    <property type="match status" value="1"/>
</dbReference>
<proteinExistence type="inferred from homology"/>
<dbReference type="Gene3D" id="3.30.70.3250">
    <property type="entry name" value="Ribonuclease P, Pop5 subunit"/>
    <property type="match status" value="1"/>
</dbReference>
<dbReference type="GO" id="GO:0005730">
    <property type="term" value="C:nucleolus"/>
    <property type="evidence" value="ECO:0007669"/>
    <property type="project" value="TreeGrafter"/>
</dbReference>
<dbReference type="Pfam" id="PF01900">
    <property type="entry name" value="RNase_P_Rpp14"/>
    <property type="match status" value="1"/>
</dbReference>
<dbReference type="AlphaFoldDB" id="A0AAW0XB54"/>